<dbReference type="PANTHER" id="PTHR31985">
    <property type="entry name" value="ETHYLENE-RESPONSIVE TRANSCRIPTION FACTOR ERF042-RELATED"/>
    <property type="match status" value="1"/>
</dbReference>
<feature type="region of interest" description="Disordered" evidence="9">
    <location>
        <begin position="1"/>
        <end position="88"/>
    </location>
</feature>
<keyword evidence="7" id="KW-0539">Nucleus</keyword>
<reference evidence="11" key="1">
    <citation type="submission" date="2023-03" db="EMBL/GenBank/DDBJ databases">
        <authorList>
            <person name="Julca I."/>
        </authorList>
    </citation>
    <scope>NUCLEOTIDE SEQUENCE</scope>
</reference>
<evidence type="ECO:0000256" key="5">
    <source>
        <dbReference type="ARBA" id="ARBA00023159"/>
    </source>
</evidence>
<gene>
    <name evidence="11" type="ORF">OLC1_LOCUS10250</name>
</gene>
<accession>A0AAV1CYS9</accession>
<dbReference type="Gene3D" id="3.30.730.10">
    <property type="entry name" value="AP2/ERF domain"/>
    <property type="match status" value="1"/>
</dbReference>
<evidence type="ECO:0000313" key="11">
    <source>
        <dbReference type="EMBL" id="CAI9100418.1"/>
    </source>
</evidence>
<comment type="subcellular location">
    <subcellularLocation>
        <location evidence="1">Nucleus</location>
    </subcellularLocation>
</comment>
<dbReference type="InterPro" id="IPR016177">
    <property type="entry name" value="DNA-bd_dom_sf"/>
</dbReference>
<dbReference type="SMART" id="SM00380">
    <property type="entry name" value="AP2"/>
    <property type="match status" value="1"/>
</dbReference>
<dbReference type="AlphaFoldDB" id="A0AAV1CYS9"/>
<evidence type="ECO:0000256" key="1">
    <source>
        <dbReference type="ARBA" id="ARBA00004123"/>
    </source>
</evidence>
<evidence type="ECO:0000256" key="9">
    <source>
        <dbReference type="SAM" id="MobiDB-lite"/>
    </source>
</evidence>
<organism evidence="11 12">
    <name type="scientific">Oldenlandia corymbosa var. corymbosa</name>
    <dbReference type="NCBI Taxonomy" id="529605"/>
    <lineage>
        <taxon>Eukaryota</taxon>
        <taxon>Viridiplantae</taxon>
        <taxon>Streptophyta</taxon>
        <taxon>Embryophyta</taxon>
        <taxon>Tracheophyta</taxon>
        <taxon>Spermatophyta</taxon>
        <taxon>Magnoliopsida</taxon>
        <taxon>eudicotyledons</taxon>
        <taxon>Gunneridae</taxon>
        <taxon>Pentapetalae</taxon>
        <taxon>asterids</taxon>
        <taxon>lamiids</taxon>
        <taxon>Gentianales</taxon>
        <taxon>Rubiaceae</taxon>
        <taxon>Rubioideae</taxon>
        <taxon>Spermacoceae</taxon>
        <taxon>Hedyotis-Oldenlandia complex</taxon>
        <taxon>Oldenlandia</taxon>
    </lineage>
</organism>
<evidence type="ECO:0000256" key="3">
    <source>
        <dbReference type="ARBA" id="ARBA00023015"/>
    </source>
</evidence>
<evidence type="ECO:0000256" key="6">
    <source>
        <dbReference type="ARBA" id="ARBA00023163"/>
    </source>
</evidence>
<dbReference type="Proteomes" id="UP001161247">
    <property type="component" value="Chromosome 3"/>
</dbReference>
<dbReference type="InterPro" id="IPR001471">
    <property type="entry name" value="AP2/ERF_dom"/>
</dbReference>
<dbReference type="FunFam" id="3.30.730.10:FF:000001">
    <property type="entry name" value="Ethylene-responsive transcription factor 2"/>
    <property type="match status" value="1"/>
</dbReference>
<evidence type="ECO:0000256" key="4">
    <source>
        <dbReference type="ARBA" id="ARBA00023125"/>
    </source>
</evidence>
<evidence type="ECO:0000256" key="8">
    <source>
        <dbReference type="ARBA" id="ARBA00024343"/>
    </source>
</evidence>
<feature type="region of interest" description="Disordered" evidence="9">
    <location>
        <begin position="173"/>
        <end position="216"/>
    </location>
</feature>
<evidence type="ECO:0000256" key="7">
    <source>
        <dbReference type="ARBA" id="ARBA00023242"/>
    </source>
</evidence>
<dbReference type="PRINTS" id="PR00367">
    <property type="entry name" value="ETHRSPELEMNT"/>
</dbReference>
<dbReference type="InterPro" id="IPR036955">
    <property type="entry name" value="AP2/ERF_dom_sf"/>
</dbReference>
<dbReference type="CDD" id="cd00018">
    <property type="entry name" value="AP2"/>
    <property type="match status" value="1"/>
</dbReference>
<keyword evidence="12" id="KW-1185">Reference proteome</keyword>
<feature type="compositionally biased region" description="Low complexity" evidence="9">
    <location>
        <begin position="41"/>
        <end position="83"/>
    </location>
</feature>
<keyword evidence="6" id="KW-0804">Transcription</keyword>
<feature type="domain" description="AP2/ERF" evidence="10">
    <location>
        <begin position="87"/>
        <end position="144"/>
    </location>
</feature>
<name>A0AAV1CYS9_OLDCO</name>
<evidence type="ECO:0000259" key="10">
    <source>
        <dbReference type="PROSITE" id="PS51032"/>
    </source>
</evidence>
<comment type="similarity">
    <text evidence="8">Belongs to the AP2/ERF transcription factor family. ERF subfamily.</text>
</comment>
<dbReference type="GO" id="GO:0005634">
    <property type="term" value="C:nucleus"/>
    <property type="evidence" value="ECO:0007669"/>
    <property type="project" value="UniProtKB-SubCell"/>
</dbReference>
<sequence length="320" mass="34669">MGDPPYSEPESSSHSSSSSSSLDHPTTPKTHHRKRGRDDSAAAAAGRTKSRNDQQNSNDDNCNSNNNNNESTSSINNNNNNNSKHPVYRGVRMRAWGKWVSEIREPKKKSRIWLGTFATPEMAARAHDVAALSIKGNSAILNFPHLARTLPRPATCSPRDVQAAALKAAHMDMDQQQHSSMPNGNCKEKNAAAARGSSREEEMTPCVSSLTSSPSCSSLQSSVTSASAAEEAEELSEIVKLPSLGGSYYDTVESAREELVFVNDPVEDGISGWDYGNPWLLHAGAETSSYGYFGDNVNHMGMPVLLSDSGCFDGLLWQHQ</sequence>
<proteinExistence type="inferred from homology"/>
<evidence type="ECO:0000256" key="2">
    <source>
        <dbReference type="ARBA" id="ARBA00022821"/>
    </source>
</evidence>
<dbReference type="EMBL" id="OX459120">
    <property type="protein sequence ID" value="CAI9100418.1"/>
    <property type="molecule type" value="Genomic_DNA"/>
</dbReference>
<dbReference type="SUPFAM" id="SSF54171">
    <property type="entry name" value="DNA-binding domain"/>
    <property type="match status" value="1"/>
</dbReference>
<feature type="compositionally biased region" description="Low complexity" evidence="9">
    <location>
        <begin position="205"/>
        <end position="216"/>
    </location>
</feature>
<dbReference type="PANTHER" id="PTHR31985:SF292">
    <property type="entry name" value="AP2_ERF DOMAIN-CONTAINING PROTEIN"/>
    <property type="match status" value="1"/>
</dbReference>
<keyword evidence="3" id="KW-0805">Transcription regulation</keyword>
<evidence type="ECO:0000313" key="12">
    <source>
        <dbReference type="Proteomes" id="UP001161247"/>
    </source>
</evidence>
<keyword evidence="2" id="KW-0611">Plant defense</keyword>
<feature type="compositionally biased region" description="Low complexity" evidence="9">
    <location>
        <begin position="12"/>
        <end position="21"/>
    </location>
</feature>
<dbReference type="PROSITE" id="PS51032">
    <property type="entry name" value="AP2_ERF"/>
    <property type="match status" value="1"/>
</dbReference>
<dbReference type="GO" id="GO:0003677">
    <property type="term" value="F:DNA binding"/>
    <property type="evidence" value="ECO:0007669"/>
    <property type="project" value="UniProtKB-KW"/>
</dbReference>
<keyword evidence="4" id="KW-0238">DNA-binding</keyword>
<dbReference type="InterPro" id="IPR051032">
    <property type="entry name" value="AP2/ERF_TF_ERF_subfamily"/>
</dbReference>
<dbReference type="Pfam" id="PF00847">
    <property type="entry name" value="AP2"/>
    <property type="match status" value="1"/>
</dbReference>
<keyword evidence="5" id="KW-0010">Activator</keyword>
<dbReference type="GO" id="GO:0003700">
    <property type="term" value="F:DNA-binding transcription factor activity"/>
    <property type="evidence" value="ECO:0007669"/>
    <property type="project" value="InterPro"/>
</dbReference>
<protein>
    <submittedName>
        <fullName evidence="11">OLC1v1037418C1</fullName>
    </submittedName>
</protein>
<dbReference type="GO" id="GO:0006952">
    <property type="term" value="P:defense response"/>
    <property type="evidence" value="ECO:0007669"/>
    <property type="project" value="UniProtKB-KW"/>
</dbReference>